<name>A0A6B0Y2N7_9RHOB</name>
<protein>
    <submittedName>
        <fullName evidence="1">Uncharacterized protein</fullName>
    </submittedName>
</protein>
<comment type="caution">
    <text evidence="1">The sequence shown here is derived from an EMBL/GenBank/DDBJ whole genome shotgun (WGS) entry which is preliminary data.</text>
</comment>
<dbReference type="EMBL" id="VXRY01000537">
    <property type="protein sequence ID" value="MXY34978.1"/>
    <property type="molecule type" value="Genomic_DNA"/>
</dbReference>
<gene>
    <name evidence="1" type="ORF">F4Y60_13030</name>
</gene>
<organism evidence="1">
    <name type="scientific">Boseongicola sp. SB0664_bin_43</name>
    <dbReference type="NCBI Taxonomy" id="2604844"/>
    <lineage>
        <taxon>Bacteria</taxon>
        <taxon>Pseudomonadati</taxon>
        <taxon>Pseudomonadota</taxon>
        <taxon>Alphaproteobacteria</taxon>
        <taxon>Rhodobacterales</taxon>
        <taxon>Paracoccaceae</taxon>
        <taxon>Boseongicola</taxon>
    </lineage>
</organism>
<sequence>MATARIVGTDVPEWAELSGMAFADEATSCRKSVRLVREGPESDLDQPFLHHGRNLVRDDVKSAFSSESGRWRRAATAP</sequence>
<proteinExistence type="predicted"/>
<dbReference type="AlphaFoldDB" id="A0A6B0Y2N7"/>
<evidence type="ECO:0000313" key="1">
    <source>
        <dbReference type="EMBL" id="MXY34978.1"/>
    </source>
</evidence>
<reference evidence="1" key="1">
    <citation type="submission" date="2019-09" db="EMBL/GenBank/DDBJ databases">
        <title>Characterisation of the sponge microbiome using genome-centric metagenomics.</title>
        <authorList>
            <person name="Engelberts J.P."/>
            <person name="Robbins S.J."/>
            <person name="De Goeij J.M."/>
            <person name="Aranda M."/>
            <person name="Bell S.C."/>
            <person name="Webster N.S."/>
        </authorList>
    </citation>
    <scope>NUCLEOTIDE SEQUENCE</scope>
    <source>
        <strain evidence="1">SB0664_bin_43</strain>
    </source>
</reference>
<accession>A0A6B0Y2N7</accession>